<dbReference type="Proteomes" id="UP000011083">
    <property type="component" value="Unassembled WGS sequence"/>
</dbReference>
<dbReference type="GeneID" id="14924023"/>
<dbReference type="AlphaFoldDB" id="L8HE75"/>
<dbReference type="InterPro" id="IPR027417">
    <property type="entry name" value="P-loop_NTPase"/>
</dbReference>
<dbReference type="PANTHER" id="PTHR10229:SF0">
    <property type="entry name" value="GTP-BINDING PROTEIN 6-RELATED"/>
    <property type="match status" value="1"/>
</dbReference>
<dbReference type="InterPro" id="IPR016496">
    <property type="entry name" value="GTPase_HflX"/>
</dbReference>
<keyword evidence="3" id="KW-0460">Magnesium</keyword>
<dbReference type="OrthoDB" id="10268034at2759"/>
<gene>
    <name evidence="7" type="ORF">ACA1_360890</name>
</gene>
<evidence type="ECO:0000256" key="5">
    <source>
        <dbReference type="SAM" id="MobiDB-lite"/>
    </source>
</evidence>
<accession>L8HE75</accession>
<name>L8HE75_ACACF</name>
<dbReference type="STRING" id="1257118.L8HE75"/>
<dbReference type="OMA" id="ARIEYER"/>
<dbReference type="GO" id="GO:0005525">
    <property type="term" value="F:GTP binding"/>
    <property type="evidence" value="ECO:0007669"/>
    <property type="project" value="UniProtKB-KW"/>
</dbReference>
<evidence type="ECO:0000259" key="6">
    <source>
        <dbReference type="PROSITE" id="PS51705"/>
    </source>
</evidence>
<dbReference type="Gene3D" id="3.40.50.300">
    <property type="entry name" value="P-loop containing nucleotide triphosphate hydrolases"/>
    <property type="match status" value="1"/>
</dbReference>
<evidence type="ECO:0000256" key="3">
    <source>
        <dbReference type="ARBA" id="ARBA00022842"/>
    </source>
</evidence>
<evidence type="ECO:0000256" key="2">
    <source>
        <dbReference type="ARBA" id="ARBA00022741"/>
    </source>
</evidence>
<keyword evidence="4" id="KW-0342">GTP-binding</keyword>
<dbReference type="RefSeq" id="XP_004352530.1">
    <property type="nucleotide sequence ID" value="XM_004352478.1"/>
</dbReference>
<dbReference type="Pfam" id="PF16360">
    <property type="entry name" value="GTP-bdg_M"/>
    <property type="match status" value="1"/>
</dbReference>
<dbReference type="InterPro" id="IPR030394">
    <property type="entry name" value="G_HFLX_dom"/>
</dbReference>
<feature type="region of interest" description="Disordered" evidence="5">
    <location>
        <begin position="95"/>
        <end position="120"/>
    </location>
</feature>
<dbReference type="EMBL" id="KB007867">
    <property type="protein sequence ID" value="ELR23053.1"/>
    <property type="molecule type" value="Genomic_DNA"/>
</dbReference>
<dbReference type="HAMAP" id="MF_00900">
    <property type="entry name" value="GTPase_HflX"/>
    <property type="match status" value="1"/>
</dbReference>
<keyword evidence="8" id="KW-1185">Reference proteome</keyword>
<feature type="domain" description="Hflx-type G" evidence="6">
    <location>
        <begin position="352"/>
        <end position="524"/>
    </location>
</feature>
<dbReference type="PROSITE" id="PS51705">
    <property type="entry name" value="G_HFLX"/>
    <property type="match status" value="1"/>
</dbReference>
<evidence type="ECO:0000256" key="1">
    <source>
        <dbReference type="ARBA" id="ARBA00022723"/>
    </source>
</evidence>
<dbReference type="PANTHER" id="PTHR10229">
    <property type="entry name" value="GTP-BINDING PROTEIN HFLX"/>
    <property type="match status" value="1"/>
</dbReference>
<dbReference type="Gene3D" id="3.40.50.11060">
    <property type="entry name" value="GTPase HflX, N-terminal domain"/>
    <property type="match status" value="1"/>
</dbReference>
<dbReference type="CDD" id="cd01878">
    <property type="entry name" value="HflX"/>
    <property type="match status" value="1"/>
</dbReference>
<organism evidence="7 8">
    <name type="scientific">Acanthamoeba castellanii (strain ATCC 30010 / Neff)</name>
    <dbReference type="NCBI Taxonomy" id="1257118"/>
    <lineage>
        <taxon>Eukaryota</taxon>
        <taxon>Amoebozoa</taxon>
        <taxon>Discosea</taxon>
        <taxon>Longamoebia</taxon>
        <taxon>Centramoebida</taxon>
        <taxon>Acanthamoebidae</taxon>
        <taxon>Acanthamoeba</taxon>
    </lineage>
</organism>
<sequence>MHMWRRVSSLGVTGAAQCRGSSSTSVLWWRCRRILHSADYAYAADAAGAVPAVPRPQRSVAEAWGSAIDFDWRHGRRASSHPEDEDDDDAAFALASAAKSQSSRRKEEEGDSGRQALDAMQPGRFWSATRPPRVCVVHPYMRNTVYADKRKRRLSLLAEREEEEQVCRGQDHPDLRLKEAVALVEALEWPVEDSMYLTVNTVNPSHFLGKGKIAELRQACQAKRADVVVMDTNSLTPAQGQKLAKMLGTRVMDRYRLILEIFAQRAQSEESRLQVELAGLAYKSVHLKSAMESKHLAQQRGGGAFLSGAGETNLEIERRHLVVREKKIKARLEVLQKTRKLHRESRKKQDIPTIAILGYTNAGKSALLNRLCGTSLVSQNQLFASLHTFMRKIELPSGCCALAADTVGFISNLPHGLVAPFHSTLEEIGSADVLLHVRDITNAETEMQKANVHKVMKEIGLDTDPDTQHLEVWNKIDLMDDARLDSLVTTQRVLGKRIFPISARTGAGCDDLLQAIDQRLQALYPERKRVYELLLGENEQERLEFLTSHGGRVRTVQPDYQVAGRTRLSVEMRPDVYERYRVRYGELPRPQQHL</sequence>
<dbReference type="InterPro" id="IPR042108">
    <property type="entry name" value="GTPase_HflX_N_sf"/>
</dbReference>
<dbReference type="Pfam" id="PF01926">
    <property type="entry name" value="MMR_HSR1"/>
    <property type="match status" value="1"/>
</dbReference>
<evidence type="ECO:0000313" key="8">
    <source>
        <dbReference type="Proteomes" id="UP000011083"/>
    </source>
</evidence>
<reference evidence="7 8" key="1">
    <citation type="journal article" date="2013" name="Genome Biol.">
        <title>Genome of Acanthamoeba castellanii highlights extensive lateral gene transfer and early evolution of tyrosine kinase signaling.</title>
        <authorList>
            <person name="Clarke M."/>
            <person name="Lohan A.J."/>
            <person name="Liu B."/>
            <person name="Lagkouvardos I."/>
            <person name="Roy S."/>
            <person name="Zafar N."/>
            <person name="Bertelli C."/>
            <person name="Schilde C."/>
            <person name="Kianianmomeni A."/>
            <person name="Burglin T.R."/>
            <person name="Frech C."/>
            <person name="Turcotte B."/>
            <person name="Kopec K.O."/>
            <person name="Synnott J.M."/>
            <person name="Choo C."/>
            <person name="Paponov I."/>
            <person name="Finkler A."/>
            <person name="Soon Heng Tan C."/>
            <person name="Hutchins A.P."/>
            <person name="Weinmeier T."/>
            <person name="Rattei T."/>
            <person name="Chu J.S."/>
            <person name="Gimenez G."/>
            <person name="Irimia M."/>
            <person name="Rigden D.J."/>
            <person name="Fitzpatrick D.A."/>
            <person name="Lorenzo-Morales J."/>
            <person name="Bateman A."/>
            <person name="Chiu C.H."/>
            <person name="Tang P."/>
            <person name="Hegemann P."/>
            <person name="Fromm H."/>
            <person name="Raoult D."/>
            <person name="Greub G."/>
            <person name="Miranda-Saavedra D."/>
            <person name="Chen N."/>
            <person name="Nash P."/>
            <person name="Ginger M.L."/>
            <person name="Horn M."/>
            <person name="Schaap P."/>
            <person name="Caler L."/>
            <person name="Loftus B."/>
        </authorList>
    </citation>
    <scope>NUCLEOTIDE SEQUENCE [LARGE SCALE GENOMIC DNA]</scope>
    <source>
        <strain evidence="7 8">Neff</strain>
    </source>
</reference>
<proteinExistence type="inferred from homology"/>
<dbReference type="GO" id="GO:0046872">
    <property type="term" value="F:metal ion binding"/>
    <property type="evidence" value="ECO:0007669"/>
    <property type="project" value="UniProtKB-KW"/>
</dbReference>
<dbReference type="KEGG" id="acan:ACA1_360890"/>
<dbReference type="Pfam" id="PF13167">
    <property type="entry name" value="GTP-bdg_N"/>
    <property type="match status" value="1"/>
</dbReference>
<keyword evidence="1" id="KW-0479">Metal-binding</keyword>
<dbReference type="SUPFAM" id="SSF52540">
    <property type="entry name" value="P-loop containing nucleoside triphosphate hydrolases"/>
    <property type="match status" value="1"/>
</dbReference>
<dbReference type="NCBIfam" id="TIGR03156">
    <property type="entry name" value="GTP_HflX"/>
    <property type="match status" value="1"/>
</dbReference>
<dbReference type="InterPro" id="IPR025121">
    <property type="entry name" value="GTPase_HflX_N"/>
</dbReference>
<protein>
    <submittedName>
        <fullName evidence="7">GTPbinding protein HflX, putative</fullName>
    </submittedName>
</protein>
<dbReference type="InterPro" id="IPR006073">
    <property type="entry name" value="GTP-bd"/>
</dbReference>
<dbReference type="Gene3D" id="6.10.250.2860">
    <property type="match status" value="1"/>
</dbReference>
<dbReference type="GO" id="GO:0043022">
    <property type="term" value="F:ribosome binding"/>
    <property type="evidence" value="ECO:0007669"/>
    <property type="project" value="TreeGrafter"/>
</dbReference>
<keyword evidence="2" id="KW-0547">Nucleotide-binding</keyword>
<dbReference type="InterPro" id="IPR032305">
    <property type="entry name" value="GTP-bd_M"/>
</dbReference>
<dbReference type="VEuPathDB" id="AmoebaDB:ACA1_360890"/>
<evidence type="ECO:0000313" key="7">
    <source>
        <dbReference type="EMBL" id="ELR23053.1"/>
    </source>
</evidence>
<dbReference type="GO" id="GO:0005737">
    <property type="term" value="C:cytoplasm"/>
    <property type="evidence" value="ECO:0007669"/>
    <property type="project" value="TreeGrafter"/>
</dbReference>
<evidence type="ECO:0000256" key="4">
    <source>
        <dbReference type="ARBA" id="ARBA00023134"/>
    </source>
</evidence>